<dbReference type="EMBL" id="KV453912">
    <property type="protein sequence ID" value="ODV78866.1"/>
    <property type="molecule type" value="Genomic_DNA"/>
</dbReference>
<dbReference type="GO" id="GO:0005783">
    <property type="term" value="C:endoplasmic reticulum"/>
    <property type="evidence" value="ECO:0007669"/>
    <property type="project" value="TreeGrafter"/>
</dbReference>
<feature type="compositionally biased region" description="Acidic residues" evidence="1">
    <location>
        <begin position="1"/>
        <end position="11"/>
    </location>
</feature>
<dbReference type="InterPro" id="IPR000073">
    <property type="entry name" value="AB_hydrolase_1"/>
</dbReference>
<keyword evidence="5" id="KW-1185">Reference proteome</keyword>
<dbReference type="PANTHER" id="PTHR43139:SF52">
    <property type="entry name" value="SI:DKEY-122A22.2"/>
    <property type="match status" value="1"/>
</dbReference>
<gene>
    <name evidence="4" type="ORF">CANTADRAFT_21660</name>
</gene>
<evidence type="ECO:0000256" key="2">
    <source>
        <dbReference type="SAM" id="Phobius"/>
    </source>
</evidence>
<dbReference type="Proteomes" id="UP000094285">
    <property type="component" value="Unassembled WGS sequence"/>
</dbReference>
<evidence type="ECO:0000256" key="1">
    <source>
        <dbReference type="SAM" id="MobiDB-lite"/>
    </source>
</evidence>
<feature type="domain" description="AB hydrolase-1" evidence="3">
    <location>
        <begin position="285"/>
        <end position="397"/>
    </location>
</feature>
<dbReference type="PANTHER" id="PTHR43139">
    <property type="entry name" value="SI:DKEY-122A22.2"/>
    <property type="match status" value="1"/>
</dbReference>
<feature type="transmembrane region" description="Helical" evidence="2">
    <location>
        <begin position="82"/>
        <end position="102"/>
    </location>
</feature>
<dbReference type="Pfam" id="PF00561">
    <property type="entry name" value="Abhydrolase_1"/>
    <property type="match status" value="1"/>
</dbReference>
<evidence type="ECO:0000313" key="4">
    <source>
        <dbReference type="EMBL" id="ODV78866.1"/>
    </source>
</evidence>
<dbReference type="RefSeq" id="XP_020063988.1">
    <property type="nucleotide sequence ID" value="XM_020206722.1"/>
</dbReference>
<evidence type="ECO:0000259" key="3">
    <source>
        <dbReference type="Pfam" id="PF00561"/>
    </source>
</evidence>
<proteinExistence type="predicted"/>
<dbReference type="Pfam" id="PF10329">
    <property type="entry name" value="DUF2417"/>
    <property type="match status" value="1"/>
</dbReference>
<dbReference type="AlphaFoldDB" id="A0A1E4SH97"/>
<dbReference type="GO" id="GO:0016787">
    <property type="term" value="F:hydrolase activity"/>
    <property type="evidence" value="ECO:0007669"/>
    <property type="project" value="UniProtKB-KW"/>
</dbReference>
<dbReference type="InterPro" id="IPR029058">
    <property type="entry name" value="AB_hydrolase_fold"/>
</dbReference>
<feature type="transmembrane region" description="Helical" evidence="2">
    <location>
        <begin position="144"/>
        <end position="163"/>
    </location>
</feature>
<dbReference type="InterPro" id="IPR019431">
    <property type="entry name" value="DUF2417"/>
</dbReference>
<protein>
    <submittedName>
        <fullName evidence="4">Alpha/beta-hydrolase</fullName>
    </submittedName>
</protein>
<keyword evidence="2" id="KW-0812">Transmembrane</keyword>
<feature type="region of interest" description="Disordered" evidence="1">
    <location>
        <begin position="1"/>
        <end position="48"/>
    </location>
</feature>
<dbReference type="InterPro" id="IPR052370">
    <property type="entry name" value="Meta-cleavage_hydrolase"/>
</dbReference>
<keyword evidence="4" id="KW-0378">Hydrolase</keyword>
<dbReference type="GeneID" id="30980859"/>
<dbReference type="SUPFAM" id="SSF53474">
    <property type="entry name" value="alpha/beta-Hydrolases"/>
    <property type="match status" value="1"/>
</dbReference>
<dbReference type="STRING" id="984487.A0A1E4SH97"/>
<dbReference type="Gene3D" id="3.40.50.1820">
    <property type="entry name" value="alpha/beta hydrolase"/>
    <property type="match status" value="1"/>
</dbReference>
<keyword evidence="2" id="KW-0472">Membrane</keyword>
<feature type="transmembrane region" description="Helical" evidence="2">
    <location>
        <begin position="169"/>
        <end position="194"/>
    </location>
</feature>
<organism evidence="4 5">
    <name type="scientific">Suhomyces tanzawaensis NRRL Y-17324</name>
    <dbReference type="NCBI Taxonomy" id="984487"/>
    <lineage>
        <taxon>Eukaryota</taxon>
        <taxon>Fungi</taxon>
        <taxon>Dikarya</taxon>
        <taxon>Ascomycota</taxon>
        <taxon>Saccharomycotina</taxon>
        <taxon>Pichiomycetes</taxon>
        <taxon>Debaryomycetaceae</taxon>
        <taxon>Suhomyces</taxon>
    </lineage>
</organism>
<feature type="transmembrane region" description="Helical" evidence="2">
    <location>
        <begin position="215"/>
        <end position="236"/>
    </location>
</feature>
<reference evidence="5" key="1">
    <citation type="submission" date="2016-05" db="EMBL/GenBank/DDBJ databases">
        <title>Comparative genomics of biotechnologically important yeasts.</title>
        <authorList>
            <consortium name="DOE Joint Genome Institute"/>
            <person name="Riley R."/>
            <person name="Haridas S."/>
            <person name="Wolfe K.H."/>
            <person name="Lopes M.R."/>
            <person name="Hittinger C.T."/>
            <person name="Goker M."/>
            <person name="Salamov A."/>
            <person name="Wisecaver J."/>
            <person name="Long T.M."/>
            <person name="Aerts A.L."/>
            <person name="Barry K."/>
            <person name="Choi C."/>
            <person name="Clum A."/>
            <person name="Coughlan A.Y."/>
            <person name="Deshpande S."/>
            <person name="Douglass A.P."/>
            <person name="Hanson S.J."/>
            <person name="Klenk H.-P."/>
            <person name="Labutti K."/>
            <person name="Lapidus A."/>
            <person name="Lindquist E."/>
            <person name="Lipzen A."/>
            <person name="Meier-Kolthoff J.P."/>
            <person name="Ohm R.A."/>
            <person name="Otillar R.P."/>
            <person name="Pangilinan J."/>
            <person name="Peng Y."/>
            <person name="Rokas A."/>
            <person name="Rosa C.A."/>
            <person name="Scheuner C."/>
            <person name="Sibirny A.A."/>
            <person name="Slot J.C."/>
            <person name="Stielow J.B."/>
            <person name="Sun H."/>
            <person name="Kurtzman C.P."/>
            <person name="Blackwell M."/>
            <person name="Grigoriev I.V."/>
            <person name="Jeffries T.W."/>
        </authorList>
    </citation>
    <scope>NUCLEOTIDE SEQUENCE [LARGE SCALE GENOMIC DNA]</scope>
    <source>
        <strain evidence="5">NRRL Y-17324</strain>
    </source>
</reference>
<keyword evidence="2" id="KW-1133">Transmembrane helix</keyword>
<feature type="transmembrane region" description="Helical" evidence="2">
    <location>
        <begin position="114"/>
        <end position="132"/>
    </location>
</feature>
<evidence type="ECO:0000313" key="5">
    <source>
        <dbReference type="Proteomes" id="UP000094285"/>
    </source>
</evidence>
<accession>A0A1E4SH97</accession>
<dbReference type="OrthoDB" id="164921at2759"/>
<sequence>MAYDSVAEEPVESSSKGPKSISSNKSVKSVEPQQLSNPPHSPASDLEDTPLLQNSGSQFLDPDDPRVSPLNLYKVRLLKTGVVSLSIINLVLFLGFLFSDFISIPGLNNPGKSFLEMDLALISILTNLLTIWKFDISLYYERILGYVSSVLTLITFVVVFSVQTIRERLALLGAFMLLWTGLNIFVNSLVDLGVEKGRHYQEIRFTGRIEKRRSVYELFIMFSKTLVKLFLLWIIWNVSLTLWLETFDTHEKPWGKMIGVNEDQFKVHLACFGNVYDSSEDEKQPILLVEGGQRTSAEETQEWIEELFHLKKIHRYCVWDRPGYGWSESSPSPVSINIITEYLIEALNKEGIEGPFSLVGYDIGGLYARMFASKKPGKIHSILFVDSWHEDLLKIRPFSGPNRKNEDKKVFKNIIEFMDTWTGIKLWFKGVISPLGLVQNFHWFFHPKRYSSKSRIFGRDMKYQSRYIRARLQEQVTASILSYNEIKNIDIHNLPVSVISSDFMIKNSLNWGKWQREISKLSENTIEWVIADNSDHKIWNNPKGREQLQQLLLRLVSEKSNY</sequence>
<feature type="compositionally biased region" description="Low complexity" evidence="1">
    <location>
        <begin position="13"/>
        <end position="30"/>
    </location>
</feature>
<name>A0A1E4SH97_9ASCO</name>